<accession>A0A937XE55</accession>
<name>A0A937XE55_UNCW3</name>
<evidence type="ECO:0000313" key="3">
    <source>
        <dbReference type="EMBL" id="MBM3330451.1"/>
    </source>
</evidence>
<sequence length="485" mass="51627">MYRNRFSSALALAALAAILLPSFLPAQITFQRTYGGIGDDRGFSVRQTADGGYIIAGQTSIFEGSNTDVYLIKTDSLGDTLWTRTFGGDSNDFGFSVRQTTDSGYIISGKTSSFGAGNEDVYLIRTNSNGDTLWTKTFGGDSNDCGPSVQVTADGGCIITGYTRSFGMGQADVYLVKTDIHGDTMWTRTYGGTGNDNGYSVQQTVDDGYIIAGNARSPSSYDVYLVKTDAGGDTLWTRTYGSTGSEGGRSIQQTTDTGYIIVAPTTSFGAESSDVYLIKTDARGDTQWTRTFGGRSVDQGFSVQQTTDGGYIVGGLTASNGSYPSDAWLIKTGADGSAMWTRTFGDGPYDEGRSVQQTADGGYVVTGLTRSFGVVENDVYLIKTDSLGNVAVAEPKANPTRAPALSLTCEPNPCRGATRVSFTPTTSSSKPLTLRMYDSQGRMVLSREVSTSSFPLSTSDLPAGAYFIRCEISGEHATARVVLQR</sequence>
<dbReference type="PANTHER" id="PTHR42754:SF1">
    <property type="entry name" value="LIPOPROTEIN"/>
    <property type="match status" value="1"/>
</dbReference>
<dbReference type="NCBIfam" id="TIGR04183">
    <property type="entry name" value="Por_Secre_tail"/>
    <property type="match status" value="1"/>
</dbReference>
<comment type="caution">
    <text evidence="3">The sequence shown here is derived from an EMBL/GenBank/DDBJ whole genome shotgun (WGS) entry which is preliminary data.</text>
</comment>
<evidence type="ECO:0000259" key="2">
    <source>
        <dbReference type="Pfam" id="PF18962"/>
    </source>
</evidence>
<feature type="domain" description="Secretion system C-terminal sorting" evidence="2">
    <location>
        <begin position="411"/>
        <end position="481"/>
    </location>
</feature>
<dbReference type="AlphaFoldDB" id="A0A937XE55"/>
<evidence type="ECO:0000256" key="1">
    <source>
        <dbReference type="SAM" id="SignalP"/>
    </source>
</evidence>
<reference evidence="3" key="1">
    <citation type="submission" date="2019-03" db="EMBL/GenBank/DDBJ databases">
        <title>Lake Tanganyika Metagenome-Assembled Genomes (MAGs).</title>
        <authorList>
            <person name="Tran P."/>
        </authorList>
    </citation>
    <scope>NUCLEOTIDE SEQUENCE</scope>
    <source>
        <strain evidence="3">K_DeepCast_150m_m2_040</strain>
    </source>
</reference>
<dbReference type="PANTHER" id="PTHR42754">
    <property type="entry name" value="ENDOGLUCANASE"/>
    <property type="match status" value="1"/>
</dbReference>
<feature type="chain" id="PRO_5037635175" evidence="1">
    <location>
        <begin position="27"/>
        <end position="485"/>
    </location>
</feature>
<gene>
    <name evidence="3" type="ORF">FJY68_01210</name>
</gene>
<evidence type="ECO:0000313" key="4">
    <source>
        <dbReference type="Proteomes" id="UP000779900"/>
    </source>
</evidence>
<proteinExistence type="predicted"/>
<dbReference type="InterPro" id="IPR026444">
    <property type="entry name" value="Secre_tail"/>
</dbReference>
<protein>
    <submittedName>
        <fullName evidence="3">T9SS type A sorting domain-containing protein</fullName>
    </submittedName>
</protein>
<dbReference type="Proteomes" id="UP000779900">
    <property type="component" value="Unassembled WGS sequence"/>
</dbReference>
<dbReference type="Pfam" id="PF18962">
    <property type="entry name" value="Por_Secre_tail"/>
    <property type="match status" value="1"/>
</dbReference>
<feature type="signal peptide" evidence="1">
    <location>
        <begin position="1"/>
        <end position="26"/>
    </location>
</feature>
<organism evidence="3 4">
    <name type="scientific">candidate division WOR-3 bacterium</name>
    <dbReference type="NCBI Taxonomy" id="2052148"/>
    <lineage>
        <taxon>Bacteria</taxon>
        <taxon>Bacteria division WOR-3</taxon>
    </lineage>
</organism>
<keyword evidence="1" id="KW-0732">Signal</keyword>
<dbReference type="EMBL" id="VGIR01000003">
    <property type="protein sequence ID" value="MBM3330451.1"/>
    <property type="molecule type" value="Genomic_DNA"/>
</dbReference>